<evidence type="ECO:0000313" key="2">
    <source>
        <dbReference type="Proteomes" id="UP000076935"/>
    </source>
</evidence>
<reference evidence="1 2" key="1">
    <citation type="submission" date="2016-01" db="EMBL/GenBank/DDBJ databases">
        <title>Investigation of taxonomic status of Bacillus aminovorans.</title>
        <authorList>
            <person name="Verma A."/>
            <person name="Pal Y."/>
            <person name="Krishnamurthi S."/>
        </authorList>
    </citation>
    <scope>NUCLEOTIDE SEQUENCE [LARGE SCALE GENOMIC DNA]</scope>
    <source>
        <strain evidence="1 2">DSM 1314</strain>
    </source>
</reference>
<organism evidence="1 2">
    <name type="scientific">Domibacillus aminovorans</name>
    <dbReference type="NCBI Taxonomy" id="29332"/>
    <lineage>
        <taxon>Bacteria</taxon>
        <taxon>Bacillati</taxon>
        <taxon>Bacillota</taxon>
        <taxon>Bacilli</taxon>
        <taxon>Bacillales</taxon>
        <taxon>Bacillaceae</taxon>
        <taxon>Domibacillus</taxon>
    </lineage>
</organism>
<evidence type="ECO:0000313" key="1">
    <source>
        <dbReference type="EMBL" id="OAH60893.1"/>
    </source>
</evidence>
<dbReference type="RefSeq" id="WP_063965747.1">
    <property type="nucleotide sequence ID" value="NZ_JBCNAN010000072.1"/>
</dbReference>
<dbReference type="STRING" id="29332.AWH48_19355"/>
<dbReference type="Proteomes" id="UP000076935">
    <property type="component" value="Unassembled WGS sequence"/>
</dbReference>
<name>A0A177L5Q6_9BACI</name>
<proteinExistence type="predicted"/>
<dbReference type="EMBL" id="LQWY01000029">
    <property type="protein sequence ID" value="OAH60893.1"/>
    <property type="molecule type" value="Genomic_DNA"/>
</dbReference>
<dbReference type="AlphaFoldDB" id="A0A177L5Q6"/>
<comment type="caution">
    <text evidence="1">The sequence shown here is derived from an EMBL/GenBank/DDBJ whole genome shotgun (WGS) entry which is preliminary data.</text>
</comment>
<accession>A0A177L5Q6</accession>
<sequence>MTFDEYNEVCERLDRLVIVAEYLQDLLGAAEDEQLRESIVNVLECAGNEFHELLGKLDAAEFEAEQGDPTDEDIDCDTCEE</sequence>
<protein>
    <submittedName>
        <fullName evidence="1">Uncharacterized protein</fullName>
    </submittedName>
</protein>
<keyword evidence="2" id="KW-1185">Reference proteome</keyword>
<gene>
    <name evidence="1" type="ORF">AWH49_14700</name>
</gene>